<organism evidence="1 2">
    <name type="scientific">Apostasia shenzhenica</name>
    <dbReference type="NCBI Taxonomy" id="1088818"/>
    <lineage>
        <taxon>Eukaryota</taxon>
        <taxon>Viridiplantae</taxon>
        <taxon>Streptophyta</taxon>
        <taxon>Embryophyta</taxon>
        <taxon>Tracheophyta</taxon>
        <taxon>Spermatophyta</taxon>
        <taxon>Magnoliopsida</taxon>
        <taxon>Liliopsida</taxon>
        <taxon>Asparagales</taxon>
        <taxon>Orchidaceae</taxon>
        <taxon>Apostasioideae</taxon>
        <taxon>Apostasia</taxon>
    </lineage>
</organism>
<keyword evidence="2" id="KW-1185">Reference proteome</keyword>
<name>A0A2I0AG29_9ASPA</name>
<reference evidence="1 2" key="1">
    <citation type="journal article" date="2017" name="Nature">
        <title>The Apostasia genome and the evolution of orchids.</title>
        <authorList>
            <person name="Zhang G.Q."/>
            <person name="Liu K.W."/>
            <person name="Li Z."/>
            <person name="Lohaus R."/>
            <person name="Hsiao Y.Y."/>
            <person name="Niu S.C."/>
            <person name="Wang J.Y."/>
            <person name="Lin Y.C."/>
            <person name="Xu Q."/>
            <person name="Chen L.J."/>
            <person name="Yoshida K."/>
            <person name="Fujiwara S."/>
            <person name="Wang Z.W."/>
            <person name="Zhang Y.Q."/>
            <person name="Mitsuda N."/>
            <person name="Wang M."/>
            <person name="Liu G.H."/>
            <person name="Pecoraro L."/>
            <person name="Huang H.X."/>
            <person name="Xiao X.J."/>
            <person name="Lin M."/>
            <person name="Wu X.Y."/>
            <person name="Wu W.L."/>
            <person name="Chen Y.Y."/>
            <person name="Chang S.B."/>
            <person name="Sakamoto S."/>
            <person name="Ohme-Takagi M."/>
            <person name="Yagi M."/>
            <person name="Zeng S.J."/>
            <person name="Shen C.Y."/>
            <person name="Yeh C.M."/>
            <person name="Luo Y.B."/>
            <person name="Tsai W.C."/>
            <person name="Van de Peer Y."/>
            <person name="Liu Z.J."/>
        </authorList>
    </citation>
    <scope>NUCLEOTIDE SEQUENCE [LARGE SCALE GENOMIC DNA]</scope>
    <source>
        <strain evidence="2">cv. Shenzhen</strain>
        <tissue evidence="1">Stem</tissue>
    </source>
</reference>
<dbReference type="OrthoDB" id="626900at2759"/>
<dbReference type="AlphaFoldDB" id="A0A2I0AG29"/>
<evidence type="ECO:0000313" key="1">
    <source>
        <dbReference type="EMBL" id="PKA54446.1"/>
    </source>
</evidence>
<dbReference type="PANTHER" id="PTHR48475:SF1">
    <property type="entry name" value="RNASE H TYPE-1 DOMAIN-CONTAINING PROTEIN"/>
    <property type="match status" value="1"/>
</dbReference>
<dbReference type="PANTHER" id="PTHR48475">
    <property type="entry name" value="RIBONUCLEASE H"/>
    <property type="match status" value="1"/>
</dbReference>
<evidence type="ECO:0000313" key="2">
    <source>
        <dbReference type="Proteomes" id="UP000236161"/>
    </source>
</evidence>
<accession>A0A2I0AG29</accession>
<proteinExistence type="predicted"/>
<dbReference type="EMBL" id="KZ451982">
    <property type="protein sequence ID" value="PKA54446.1"/>
    <property type="molecule type" value="Genomic_DNA"/>
</dbReference>
<protein>
    <submittedName>
        <fullName evidence="1">Uncharacterized protein</fullName>
    </submittedName>
</protein>
<gene>
    <name evidence="1" type="ORF">AXF42_Ash000279</name>
</gene>
<dbReference type="STRING" id="1088818.A0A2I0AG29"/>
<dbReference type="Proteomes" id="UP000236161">
    <property type="component" value="Unassembled WGS sequence"/>
</dbReference>
<sequence>MAQPTSSGVKSFIWTQLIYRFGLPLPWFATTGPPSQAFPFEKTAPRIASVFISFSSSPSVERSSRSDQQELSQGAKEEARRSQILMGRRAASHHLGTQLLLTTATGQTPYSLVFDGKALIPVELEIYSPQVENASNFEPQLPEWHHENDNSRRLELDLLKERRELVALRQAEHRRRVMRNYNKHVRRRPLEEGNLVLKLRTTAGRDIMPPGKLDSNWEGPFIIRNVLRPSTNKLVRQDGTHSENVERQ</sequence>